<dbReference type="InterPro" id="IPR035905">
    <property type="entry name" value="Barstar-like_sf"/>
</dbReference>
<organism evidence="3 4">
    <name type="scientific">Rhodococcus opacus</name>
    <name type="common">Nocardia opaca</name>
    <dbReference type="NCBI Taxonomy" id="37919"/>
    <lineage>
        <taxon>Bacteria</taxon>
        <taxon>Bacillati</taxon>
        <taxon>Actinomycetota</taxon>
        <taxon>Actinomycetes</taxon>
        <taxon>Mycobacteriales</taxon>
        <taxon>Nocardiaceae</taxon>
        <taxon>Rhodococcus</taxon>
    </lineage>
</organism>
<accession>A0A1B1KIN8</accession>
<dbReference type="RefSeq" id="WP_065493744.1">
    <property type="nucleotide sequence ID" value="NZ_CP009112.1"/>
</dbReference>
<dbReference type="Proteomes" id="UP000186108">
    <property type="component" value="Plasmid pR1CP1"/>
</dbReference>
<dbReference type="AlphaFoldDB" id="A0A1B1KIN8"/>
<evidence type="ECO:0000259" key="2">
    <source>
        <dbReference type="Pfam" id="PF01337"/>
    </source>
</evidence>
<feature type="domain" description="Barstar (barnase inhibitor)" evidence="2">
    <location>
        <begin position="55"/>
        <end position="154"/>
    </location>
</feature>
<dbReference type="SUPFAM" id="SSF52038">
    <property type="entry name" value="Barstar-related"/>
    <property type="match status" value="1"/>
</dbReference>
<protein>
    <recommendedName>
        <fullName evidence="2">Barstar (barnase inhibitor) domain-containing protein</fullName>
    </recommendedName>
</protein>
<geneLocation type="plasmid" evidence="4">
    <name>pr1cp1</name>
</geneLocation>
<name>A0A1B1KIN8_RHOOP</name>
<evidence type="ECO:0000256" key="1">
    <source>
        <dbReference type="ARBA" id="ARBA00006845"/>
    </source>
</evidence>
<dbReference type="Pfam" id="PF01337">
    <property type="entry name" value="Barstar"/>
    <property type="match status" value="1"/>
</dbReference>
<dbReference type="Gene3D" id="3.30.370.10">
    <property type="entry name" value="Barstar-like"/>
    <property type="match status" value="1"/>
</dbReference>
<proteinExistence type="inferred from homology"/>
<reference evidence="3 4" key="1">
    <citation type="submission" date="2014-07" db="EMBL/GenBank/DDBJ databases">
        <authorList>
            <person name="Zhang J.E."/>
            <person name="Yang H."/>
            <person name="Guo J."/>
            <person name="Deng Z."/>
            <person name="Luo H."/>
            <person name="Luo M."/>
            <person name="Zhao B."/>
        </authorList>
    </citation>
    <scope>NUCLEOTIDE SEQUENCE [LARGE SCALE GENOMIC DNA]</scope>
    <source>
        <strain evidence="3 4">1CP</strain>
        <plasmid evidence="4">Plasmid pr1cp1</plasmid>
    </source>
</reference>
<gene>
    <name evidence="3" type="ORF">R1CP_39375</name>
</gene>
<dbReference type="EMBL" id="CP009112">
    <property type="protein sequence ID" value="ANS32458.1"/>
    <property type="molecule type" value="Genomic_DNA"/>
</dbReference>
<evidence type="ECO:0000313" key="4">
    <source>
        <dbReference type="Proteomes" id="UP000186108"/>
    </source>
</evidence>
<dbReference type="InterPro" id="IPR000468">
    <property type="entry name" value="Barstar"/>
</dbReference>
<keyword evidence="3" id="KW-0614">Plasmid</keyword>
<sequence length="314" mass="35020">MVRTVVFDPTERELFDDQRQRFDWTLLQTGFVFRYAARFQLDSACTRLTDLGYLVHELDAQEWACVEDMHTAFAASMSFPDYYGKNLDAFGDVLSDVATFGYGSDPATAGTVLAIADFDVLLQIDHRTGRKILEIFARQARLAALYGHPMLCLVETTASDLGPVGGTDVYAGTVWDTPPDPPDPFDEADVLEFGFQIYATQGEAADYVSALDRVIAPVLGEIGRWQILDPTLASENAVRFRQEHPSPRQQPGQQLWDVFVGVRGVGDAMVLGEEVFHAVERAGMLFEQMSQILYNGYQEAAFEKYQELADFPNG</sequence>
<comment type="similarity">
    <text evidence="1">Belongs to the barstar family.</text>
</comment>
<evidence type="ECO:0000313" key="3">
    <source>
        <dbReference type="EMBL" id="ANS32458.1"/>
    </source>
</evidence>
<dbReference type="PATRIC" id="fig|37919.13.peg.8294"/>